<sequence>MSERPTSMQSATIAQLEANGYYDPEPTPSSTSRNSRQSVNGLRNSLIQSLTRASIFRFSDSALQSVPDALTASRYPVAPGFLCAVTTFNDPEKIKHSLETDYERGETPEDSLQKRFWAMNVATQDRLQSTQRAWPLPEEQGSRFIRYGRYHVFSVYMRIFTFICMANFIAVVVFLTQLQKYPGIETYSNAATAASANFCVGVLFRNEHVVNLIFRMCCNLPLWFPLAIRRRAAKVYSYGGIHSGCNISGTVWYFIFCILVINNFQAGSAAESALAATTGVTLVMLVLIIAFAHPDIRARMHDQFEAVHRYAGWTVFGALWTQELVLVAVLGYIQMVSFGLSLIRSPPFWFLGIITFCIIYPWTRLRYRNVRVEYLSKHATRLHFDYTDLGGCLGVRLTDAPLKETHGFATIPNYKGTPGFSVIISNAGDWTNKIITNPPEKLYVKGVPTLGVIRCAFLFCKVVVIGTGSGIGPCLSLLQSHPDFPMRVIWSAQVPESTYGVGIMKAVFRADPEAIIVDTRKTGRGNLLALAYSVFKESDCEAVIIISNPSVTKKVVYGLETRGIPAFGPIFDS</sequence>
<protein>
    <submittedName>
        <fullName evidence="1">Uncharacterized protein</fullName>
    </submittedName>
</protein>
<evidence type="ECO:0000313" key="2">
    <source>
        <dbReference type="Proteomes" id="UP001320706"/>
    </source>
</evidence>
<evidence type="ECO:0000313" key="1">
    <source>
        <dbReference type="EMBL" id="KAK8203367.1"/>
    </source>
</evidence>
<gene>
    <name evidence="1" type="ORF">M8818_005258</name>
</gene>
<name>A0ACC3S9Q2_9PEZI</name>
<organism evidence="1 2">
    <name type="scientific">Zalaria obscura</name>
    <dbReference type="NCBI Taxonomy" id="2024903"/>
    <lineage>
        <taxon>Eukaryota</taxon>
        <taxon>Fungi</taxon>
        <taxon>Dikarya</taxon>
        <taxon>Ascomycota</taxon>
        <taxon>Pezizomycotina</taxon>
        <taxon>Dothideomycetes</taxon>
        <taxon>Dothideomycetidae</taxon>
        <taxon>Dothideales</taxon>
        <taxon>Zalariaceae</taxon>
        <taxon>Zalaria</taxon>
    </lineage>
</organism>
<reference evidence="1" key="1">
    <citation type="submission" date="2024-02" db="EMBL/GenBank/DDBJ databases">
        <title>Metagenome Assembled Genome of Zalaria obscura JY119.</title>
        <authorList>
            <person name="Vighnesh L."/>
            <person name="Jagadeeshwari U."/>
            <person name="Venkata Ramana C."/>
            <person name="Sasikala C."/>
        </authorList>
    </citation>
    <scope>NUCLEOTIDE SEQUENCE</scope>
    <source>
        <strain evidence="1">JY119</strain>
    </source>
</reference>
<keyword evidence="2" id="KW-1185">Reference proteome</keyword>
<dbReference type="EMBL" id="JAMKPW020000030">
    <property type="protein sequence ID" value="KAK8203367.1"/>
    <property type="molecule type" value="Genomic_DNA"/>
</dbReference>
<comment type="caution">
    <text evidence="1">The sequence shown here is derived from an EMBL/GenBank/DDBJ whole genome shotgun (WGS) entry which is preliminary data.</text>
</comment>
<dbReference type="Proteomes" id="UP001320706">
    <property type="component" value="Unassembled WGS sequence"/>
</dbReference>
<accession>A0ACC3S9Q2</accession>
<proteinExistence type="predicted"/>